<evidence type="ECO:0000256" key="4">
    <source>
        <dbReference type="ARBA" id="ARBA00004635"/>
    </source>
</evidence>
<dbReference type="GO" id="GO:0000287">
    <property type="term" value="F:magnesium ion binding"/>
    <property type="evidence" value="ECO:0007669"/>
    <property type="project" value="InterPro"/>
</dbReference>
<keyword evidence="7" id="KW-0963">Cytoplasm</keyword>
<proteinExistence type="inferred from homology"/>
<accession>A0A814AZ49</accession>
<sequence length="482" mass="54722">MRLANIFRKPMGQFLDKPKVDKSPEKGKIDDIRYGLSHMQGWRVDMEDAHAAVLRLDDNRWSRWSYFGIFDGHAGKYVAILASQRLHMRILQSLNNMVNHEHPKAVAGVHNNQQSYITSSQLDFHKFENAIKDAYFKFDQELREDLRNQSPEDKSGSTAISCLIDPERIYFLNVGDSRAILVSTDGRILMATKDHKPNDPTERQRITEAGGTVLIQRVNGSLAVSRALGDFEYKNSNNRRQEQQLVSPEPEIMQHLRIPPSSQDLKNNTNKHQNVQQDEQAAFILLACDGIWDVMTNEELGAYILGRMQVTDDLESICNQVLDLCLYKGSKDNMSVVIIAFKNAPTPNPEMQHKDKILDDNIKQKTTELYHKVQKQNLDANSLWQQVMLALNEIPSNRDTLPPAGGFISKRYVFEQQYAIESNAQNAQRNTITETINDELTINNDNNNNDSKLRPTSSSPPSSMDRNNDLAAPTSTISGLIE</sequence>
<dbReference type="InterPro" id="IPR001932">
    <property type="entry name" value="PPM-type_phosphatase-like_dom"/>
</dbReference>
<dbReference type="Gene3D" id="3.60.40.10">
    <property type="entry name" value="PPM-type phosphatase domain"/>
    <property type="match status" value="1"/>
</dbReference>
<dbReference type="GO" id="GO:0030145">
    <property type="term" value="F:manganese ion binding"/>
    <property type="evidence" value="ECO:0007669"/>
    <property type="project" value="InterPro"/>
</dbReference>
<dbReference type="PANTHER" id="PTHR13832">
    <property type="entry name" value="PROTEIN PHOSPHATASE 2C"/>
    <property type="match status" value="1"/>
</dbReference>
<evidence type="ECO:0000256" key="2">
    <source>
        <dbReference type="ARBA" id="ARBA00001946"/>
    </source>
</evidence>
<dbReference type="Proteomes" id="UP000677228">
    <property type="component" value="Unassembled WGS sequence"/>
</dbReference>
<evidence type="ECO:0000313" key="20">
    <source>
        <dbReference type="EMBL" id="CAF0790251.1"/>
    </source>
</evidence>
<reference evidence="21" key="1">
    <citation type="submission" date="2021-02" db="EMBL/GenBank/DDBJ databases">
        <authorList>
            <person name="Nowell W R."/>
        </authorList>
    </citation>
    <scope>NUCLEOTIDE SEQUENCE</scope>
</reference>
<evidence type="ECO:0000259" key="19">
    <source>
        <dbReference type="PROSITE" id="PS51746"/>
    </source>
</evidence>
<evidence type="ECO:0000313" key="24">
    <source>
        <dbReference type="Proteomes" id="UP000663829"/>
    </source>
</evidence>
<feature type="domain" description="PPM-type phosphatase" evidence="19">
    <location>
        <begin position="33"/>
        <end position="341"/>
    </location>
</feature>
<dbReference type="InterPro" id="IPR036580">
    <property type="entry name" value="PP2C_C_sf"/>
</dbReference>
<evidence type="ECO:0000313" key="23">
    <source>
        <dbReference type="EMBL" id="CAF3699166.1"/>
    </source>
</evidence>
<keyword evidence="8" id="KW-0597">Phosphoprotein</keyword>
<dbReference type="GO" id="GO:0016020">
    <property type="term" value="C:membrane"/>
    <property type="evidence" value="ECO:0007669"/>
    <property type="project" value="UniProtKB-SubCell"/>
</dbReference>
<evidence type="ECO:0000256" key="13">
    <source>
        <dbReference type="ARBA" id="ARBA00022912"/>
    </source>
</evidence>
<dbReference type="SMART" id="SM00332">
    <property type="entry name" value="PP2Cc"/>
    <property type="match status" value="1"/>
</dbReference>
<protein>
    <recommendedName>
        <fullName evidence="6">protein-serine/threonine phosphatase</fullName>
        <ecNumber evidence="6">3.1.3.16</ecNumber>
    </recommendedName>
</protein>
<evidence type="ECO:0000256" key="7">
    <source>
        <dbReference type="ARBA" id="ARBA00022490"/>
    </source>
</evidence>
<dbReference type="AlphaFoldDB" id="A0A814AZ49"/>
<feature type="compositionally biased region" description="Polar residues" evidence="18">
    <location>
        <begin position="473"/>
        <end position="482"/>
    </location>
</feature>
<comment type="cofactor">
    <cofactor evidence="1">
        <name>Mn(2+)</name>
        <dbReference type="ChEBI" id="CHEBI:29035"/>
    </cofactor>
</comment>
<evidence type="ECO:0000256" key="1">
    <source>
        <dbReference type="ARBA" id="ARBA00001936"/>
    </source>
</evidence>
<evidence type="ECO:0000256" key="15">
    <source>
        <dbReference type="ARBA" id="ARBA00023211"/>
    </source>
</evidence>
<dbReference type="SUPFAM" id="SSF81601">
    <property type="entry name" value="Protein serine/threonine phosphatase 2C, C-terminal domain"/>
    <property type="match status" value="1"/>
</dbReference>
<keyword evidence="12" id="KW-0460">Magnesium</keyword>
<feature type="compositionally biased region" description="Polar residues" evidence="18">
    <location>
        <begin position="454"/>
        <end position="465"/>
    </location>
</feature>
<name>A0A814AZ49_9BILA</name>
<dbReference type="Pfam" id="PF00481">
    <property type="entry name" value="PP2C"/>
    <property type="match status" value="2"/>
</dbReference>
<evidence type="ECO:0000313" key="21">
    <source>
        <dbReference type="EMBL" id="CAF0919657.1"/>
    </source>
</evidence>
<evidence type="ECO:0000256" key="16">
    <source>
        <dbReference type="ARBA" id="ARBA00023288"/>
    </source>
</evidence>
<evidence type="ECO:0000256" key="8">
    <source>
        <dbReference type="ARBA" id="ARBA00022553"/>
    </source>
</evidence>
<evidence type="ECO:0000256" key="5">
    <source>
        <dbReference type="ARBA" id="ARBA00006702"/>
    </source>
</evidence>
<dbReference type="InterPro" id="IPR015655">
    <property type="entry name" value="PP2C"/>
</dbReference>
<keyword evidence="9" id="KW-0519">Myristate</keyword>
<dbReference type="Proteomes" id="UP000681722">
    <property type="component" value="Unassembled WGS sequence"/>
</dbReference>
<dbReference type="EMBL" id="CAJOBC010001794">
    <property type="protein sequence ID" value="CAF3699166.1"/>
    <property type="molecule type" value="Genomic_DNA"/>
</dbReference>
<dbReference type="PROSITE" id="PS51746">
    <property type="entry name" value="PPM_2"/>
    <property type="match status" value="1"/>
</dbReference>
<dbReference type="CDD" id="cd00143">
    <property type="entry name" value="PP2Cc"/>
    <property type="match status" value="1"/>
</dbReference>
<evidence type="ECO:0000256" key="11">
    <source>
        <dbReference type="ARBA" id="ARBA00022801"/>
    </source>
</evidence>
<keyword evidence="15" id="KW-0464">Manganese</keyword>
<dbReference type="EC" id="3.1.3.16" evidence="6"/>
<comment type="similarity">
    <text evidence="5 17">Belongs to the PP2C family.</text>
</comment>
<dbReference type="PROSITE" id="PS01032">
    <property type="entry name" value="PPM_1"/>
    <property type="match status" value="1"/>
</dbReference>
<evidence type="ECO:0000313" key="22">
    <source>
        <dbReference type="EMBL" id="CAF3572764.1"/>
    </source>
</evidence>
<dbReference type="GO" id="GO:0005829">
    <property type="term" value="C:cytosol"/>
    <property type="evidence" value="ECO:0007669"/>
    <property type="project" value="UniProtKB-SubCell"/>
</dbReference>
<evidence type="ECO:0000256" key="18">
    <source>
        <dbReference type="SAM" id="MobiDB-lite"/>
    </source>
</evidence>
<comment type="subcellular location">
    <subcellularLocation>
        <location evidence="3">Cytoplasm</location>
        <location evidence="3">Cytosol</location>
    </subcellularLocation>
    <subcellularLocation>
        <location evidence="4">Membrane</location>
        <topology evidence="4">Lipid-anchor</topology>
    </subcellularLocation>
</comment>
<dbReference type="InterPro" id="IPR036457">
    <property type="entry name" value="PPM-type-like_dom_sf"/>
</dbReference>
<dbReference type="SUPFAM" id="SSF81606">
    <property type="entry name" value="PP2C-like"/>
    <property type="match status" value="1"/>
</dbReference>
<keyword evidence="11 17" id="KW-0378">Hydrolase</keyword>
<dbReference type="Proteomes" id="UP000663829">
    <property type="component" value="Unassembled WGS sequence"/>
</dbReference>
<dbReference type="GO" id="GO:0004722">
    <property type="term" value="F:protein serine/threonine phosphatase activity"/>
    <property type="evidence" value="ECO:0007669"/>
    <property type="project" value="UniProtKB-EC"/>
</dbReference>
<dbReference type="Pfam" id="PF07830">
    <property type="entry name" value="PP2C_C"/>
    <property type="match status" value="1"/>
</dbReference>
<dbReference type="PANTHER" id="PTHR13832:SF803">
    <property type="entry name" value="PROTEIN PHOSPHATASE 1G"/>
    <property type="match status" value="1"/>
</dbReference>
<gene>
    <name evidence="21" type="ORF">GPM918_LOCUS9582</name>
    <name evidence="20" type="ORF">OVA965_LOCUS4094</name>
    <name evidence="23" type="ORF">SRO942_LOCUS9583</name>
    <name evidence="22" type="ORF">TMI583_LOCUS4092</name>
</gene>
<dbReference type="EMBL" id="CAJNOQ010001794">
    <property type="protein sequence ID" value="CAF0919657.1"/>
    <property type="molecule type" value="Genomic_DNA"/>
</dbReference>
<evidence type="ECO:0000256" key="6">
    <source>
        <dbReference type="ARBA" id="ARBA00013081"/>
    </source>
</evidence>
<evidence type="ECO:0000256" key="14">
    <source>
        <dbReference type="ARBA" id="ARBA00023136"/>
    </source>
</evidence>
<keyword evidence="24" id="KW-1185">Reference proteome</keyword>
<evidence type="ECO:0000256" key="12">
    <source>
        <dbReference type="ARBA" id="ARBA00022842"/>
    </source>
</evidence>
<comment type="caution">
    <text evidence="21">The sequence shown here is derived from an EMBL/GenBank/DDBJ whole genome shotgun (WGS) entry which is preliminary data.</text>
</comment>
<comment type="cofactor">
    <cofactor evidence="2">
        <name>Mg(2+)</name>
        <dbReference type="ChEBI" id="CHEBI:18420"/>
    </cofactor>
</comment>
<dbReference type="InterPro" id="IPR000222">
    <property type="entry name" value="PP2C_BS"/>
</dbReference>
<evidence type="ECO:0000256" key="3">
    <source>
        <dbReference type="ARBA" id="ARBA00004514"/>
    </source>
</evidence>
<dbReference type="EMBL" id="CAJOBA010001047">
    <property type="protein sequence ID" value="CAF3572764.1"/>
    <property type="molecule type" value="Genomic_DNA"/>
</dbReference>
<keyword evidence="10" id="KW-0479">Metal-binding</keyword>
<evidence type="ECO:0000256" key="9">
    <source>
        <dbReference type="ARBA" id="ARBA00022707"/>
    </source>
</evidence>
<keyword evidence="16" id="KW-0449">Lipoprotein</keyword>
<evidence type="ECO:0000256" key="10">
    <source>
        <dbReference type="ARBA" id="ARBA00022723"/>
    </source>
</evidence>
<dbReference type="Proteomes" id="UP000682733">
    <property type="component" value="Unassembled WGS sequence"/>
</dbReference>
<keyword evidence="14" id="KW-0472">Membrane</keyword>
<keyword evidence="13 17" id="KW-0904">Protein phosphatase</keyword>
<dbReference type="InterPro" id="IPR012911">
    <property type="entry name" value="PP2C_C"/>
</dbReference>
<feature type="region of interest" description="Disordered" evidence="18">
    <location>
        <begin position="438"/>
        <end position="482"/>
    </location>
</feature>
<organism evidence="21 24">
    <name type="scientific">Didymodactylos carnosus</name>
    <dbReference type="NCBI Taxonomy" id="1234261"/>
    <lineage>
        <taxon>Eukaryota</taxon>
        <taxon>Metazoa</taxon>
        <taxon>Spiralia</taxon>
        <taxon>Gnathifera</taxon>
        <taxon>Rotifera</taxon>
        <taxon>Eurotatoria</taxon>
        <taxon>Bdelloidea</taxon>
        <taxon>Philodinida</taxon>
        <taxon>Philodinidae</taxon>
        <taxon>Didymodactylos</taxon>
    </lineage>
</organism>
<evidence type="ECO:0000256" key="17">
    <source>
        <dbReference type="RuleBase" id="RU003465"/>
    </source>
</evidence>
<dbReference type="EMBL" id="CAJNOK010001047">
    <property type="protein sequence ID" value="CAF0790251.1"/>
    <property type="molecule type" value="Genomic_DNA"/>
</dbReference>
<dbReference type="OrthoDB" id="10264738at2759"/>